<evidence type="ECO:0000313" key="7">
    <source>
        <dbReference type="EMBL" id="RHE67523.1"/>
    </source>
</evidence>
<dbReference type="InterPro" id="IPR000212">
    <property type="entry name" value="DNA_helicase_UvrD/REP"/>
</dbReference>
<dbReference type="GO" id="GO:0003677">
    <property type="term" value="F:DNA binding"/>
    <property type="evidence" value="ECO:0007669"/>
    <property type="project" value="InterPro"/>
</dbReference>
<comment type="caution">
    <text evidence="7">The sequence shown here is derived from an EMBL/GenBank/DDBJ whole genome shotgun (WGS) entry which is preliminary data.</text>
</comment>
<dbReference type="PANTHER" id="PTHR11070:SF2">
    <property type="entry name" value="ATP-DEPENDENT DNA HELICASE SRS2"/>
    <property type="match status" value="1"/>
</dbReference>
<dbReference type="InterPro" id="IPR014016">
    <property type="entry name" value="UvrD-like_ATP-bd"/>
</dbReference>
<name>A0A414K4J9_9FIRM</name>
<keyword evidence="2 5" id="KW-0378">Hydrolase</keyword>
<protein>
    <submittedName>
        <fullName evidence="7">ATP-dependent helicase</fullName>
    </submittedName>
</protein>
<evidence type="ECO:0000256" key="2">
    <source>
        <dbReference type="ARBA" id="ARBA00022801"/>
    </source>
</evidence>
<dbReference type="Gene3D" id="3.40.50.300">
    <property type="entry name" value="P-loop containing nucleotide triphosphate hydrolases"/>
    <property type="match status" value="1"/>
</dbReference>
<reference evidence="7 8" key="1">
    <citation type="submission" date="2018-08" db="EMBL/GenBank/DDBJ databases">
        <title>A genome reference for cultivated species of the human gut microbiota.</title>
        <authorList>
            <person name="Zou Y."/>
            <person name="Xue W."/>
            <person name="Luo G."/>
        </authorList>
    </citation>
    <scope>NUCLEOTIDE SEQUENCE [LARGE SCALE GENOMIC DNA]</scope>
    <source>
        <strain evidence="7 8">AM27-32LB</strain>
    </source>
</reference>
<dbReference type="Pfam" id="PF00580">
    <property type="entry name" value="UvrD-helicase"/>
    <property type="match status" value="1"/>
</dbReference>
<keyword evidence="3 5" id="KW-0347">Helicase</keyword>
<dbReference type="AlphaFoldDB" id="A0A414K4J9"/>
<dbReference type="GO" id="GO:0005524">
    <property type="term" value="F:ATP binding"/>
    <property type="evidence" value="ECO:0007669"/>
    <property type="project" value="UniProtKB-UniRule"/>
</dbReference>
<dbReference type="GO" id="GO:0016787">
    <property type="term" value="F:hydrolase activity"/>
    <property type="evidence" value="ECO:0007669"/>
    <property type="project" value="UniProtKB-UniRule"/>
</dbReference>
<dbReference type="EMBL" id="QSKO01000081">
    <property type="protein sequence ID" value="RHE67523.1"/>
    <property type="molecule type" value="Genomic_DNA"/>
</dbReference>
<evidence type="ECO:0000313" key="8">
    <source>
        <dbReference type="Proteomes" id="UP000283928"/>
    </source>
</evidence>
<feature type="domain" description="UvrD-like helicase ATP-binding" evidence="6">
    <location>
        <begin position="11"/>
        <end position="242"/>
    </location>
</feature>
<evidence type="ECO:0000256" key="5">
    <source>
        <dbReference type="PROSITE-ProRule" id="PRU00560"/>
    </source>
</evidence>
<organism evidence="7 8">
    <name type="scientific">Blautia obeum</name>
    <dbReference type="NCBI Taxonomy" id="40520"/>
    <lineage>
        <taxon>Bacteria</taxon>
        <taxon>Bacillati</taxon>
        <taxon>Bacillota</taxon>
        <taxon>Clostridia</taxon>
        <taxon>Lachnospirales</taxon>
        <taxon>Lachnospiraceae</taxon>
        <taxon>Blautia</taxon>
    </lineage>
</organism>
<dbReference type="InterPro" id="IPR027417">
    <property type="entry name" value="P-loop_NTPase"/>
</dbReference>
<feature type="non-terminal residue" evidence="7">
    <location>
        <position position="242"/>
    </location>
</feature>
<accession>A0A414K4J9</accession>
<dbReference type="GO" id="GO:0043138">
    <property type="term" value="F:3'-5' DNA helicase activity"/>
    <property type="evidence" value="ECO:0007669"/>
    <property type="project" value="TreeGrafter"/>
</dbReference>
<dbReference type="PROSITE" id="PS51198">
    <property type="entry name" value="UVRD_HELICASE_ATP_BIND"/>
    <property type="match status" value="1"/>
</dbReference>
<gene>
    <name evidence="7" type="ORF">DW723_18465</name>
</gene>
<evidence type="ECO:0000256" key="3">
    <source>
        <dbReference type="ARBA" id="ARBA00022806"/>
    </source>
</evidence>
<dbReference type="PANTHER" id="PTHR11070">
    <property type="entry name" value="UVRD / RECB / PCRA DNA HELICASE FAMILY MEMBER"/>
    <property type="match status" value="1"/>
</dbReference>
<dbReference type="Proteomes" id="UP000283928">
    <property type="component" value="Unassembled WGS sequence"/>
</dbReference>
<feature type="binding site" evidence="5">
    <location>
        <begin position="32"/>
        <end position="39"/>
    </location>
    <ligand>
        <name>ATP</name>
        <dbReference type="ChEBI" id="CHEBI:30616"/>
    </ligand>
</feature>
<evidence type="ECO:0000259" key="6">
    <source>
        <dbReference type="PROSITE" id="PS51198"/>
    </source>
</evidence>
<dbReference type="SUPFAM" id="SSF52540">
    <property type="entry name" value="P-loop containing nucleoside triphosphate hydrolases"/>
    <property type="match status" value="1"/>
</dbReference>
<evidence type="ECO:0000256" key="1">
    <source>
        <dbReference type="ARBA" id="ARBA00022741"/>
    </source>
</evidence>
<keyword evidence="1 5" id="KW-0547">Nucleotide-binding</keyword>
<keyword evidence="4 5" id="KW-0067">ATP-binding</keyword>
<proteinExistence type="predicted"/>
<sequence>MQAENVIKEKHAGDIEQLKFIFSDENRIIVTAPAGCGKTTAMVSKIARELSNGHILSNKKILAMTFSVNAAMKIKDSLKALLPELVENIQKYLAKVDVANYHNFAMRILFKHGYCLNGEFTHLSDFKIVDEDSPLLNTFITSADSDKLKKVNDAVKASNKEELIAALDDYWDILNRKLITNHVITYNGILISAIKLLRETQISSFLWDILNRKLITNHVITYNGILISAIKLLRETQISSFL</sequence>
<evidence type="ECO:0000256" key="4">
    <source>
        <dbReference type="ARBA" id="ARBA00022840"/>
    </source>
</evidence>
<dbReference type="GO" id="GO:0000725">
    <property type="term" value="P:recombinational repair"/>
    <property type="evidence" value="ECO:0007669"/>
    <property type="project" value="TreeGrafter"/>
</dbReference>